<dbReference type="EMBL" id="JAWQEG010002819">
    <property type="protein sequence ID" value="KAK3869552.1"/>
    <property type="molecule type" value="Genomic_DNA"/>
</dbReference>
<accession>A0AAE1FAL1</accession>
<proteinExistence type="predicted"/>
<evidence type="ECO:0000313" key="2">
    <source>
        <dbReference type="Proteomes" id="UP001286313"/>
    </source>
</evidence>
<reference evidence="1" key="1">
    <citation type="submission" date="2023-10" db="EMBL/GenBank/DDBJ databases">
        <title>Genome assemblies of two species of porcelain crab, Petrolisthes cinctipes and Petrolisthes manimaculis (Anomura: Porcellanidae).</title>
        <authorList>
            <person name="Angst P."/>
        </authorList>
    </citation>
    <scope>NUCLEOTIDE SEQUENCE</scope>
    <source>
        <strain evidence="1">PB745_01</strain>
        <tissue evidence="1">Gill</tissue>
    </source>
</reference>
<keyword evidence="2" id="KW-1185">Reference proteome</keyword>
<sequence>MATDLVPLIVYVTYIQYNTSTFKEKEIMAYTKPQTTKNPKLDWARYVYENYMRDIAQLQQDWKELDEKCRFTRGEALHHQTELVSDTDKSGIYGPSNGELVLPQQYTETLKKRKEAQEMVSVSGISKVRVSMEQVETAKEGSQEEEVEEPDEQTNKIRDGSVVKLFQVEGKSGNIAFATDFSSFFNPNAGGGKIYEIHNMQCSSKEDLVNKIIHPGRLLVAQSLQDITFYLSFLQILQSEREEVLNQLELDIPNLTVEQRVEPMIIIVQLTRKAQIKIKWNIIWVATNERLRYDISVSCKDEVADHYIENEQVYPYLSGEKQLYSCEDVVSFVEGFEF</sequence>
<gene>
    <name evidence="1" type="ORF">Pcinc_025136</name>
</gene>
<organism evidence="1 2">
    <name type="scientific">Petrolisthes cinctipes</name>
    <name type="common">Flat porcelain crab</name>
    <dbReference type="NCBI Taxonomy" id="88211"/>
    <lineage>
        <taxon>Eukaryota</taxon>
        <taxon>Metazoa</taxon>
        <taxon>Ecdysozoa</taxon>
        <taxon>Arthropoda</taxon>
        <taxon>Crustacea</taxon>
        <taxon>Multicrustacea</taxon>
        <taxon>Malacostraca</taxon>
        <taxon>Eumalacostraca</taxon>
        <taxon>Eucarida</taxon>
        <taxon>Decapoda</taxon>
        <taxon>Pleocyemata</taxon>
        <taxon>Anomura</taxon>
        <taxon>Galatheoidea</taxon>
        <taxon>Porcellanidae</taxon>
        <taxon>Petrolisthes</taxon>
    </lineage>
</organism>
<protein>
    <submittedName>
        <fullName evidence="1">Uncharacterized protein</fullName>
    </submittedName>
</protein>
<dbReference type="AlphaFoldDB" id="A0AAE1FAL1"/>
<evidence type="ECO:0000313" key="1">
    <source>
        <dbReference type="EMBL" id="KAK3869552.1"/>
    </source>
</evidence>
<name>A0AAE1FAL1_PETCI</name>
<dbReference type="Proteomes" id="UP001286313">
    <property type="component" value="Unassembled WGS sequence"/>
</dbReference>
<comment type="caution">
    <text evidence="1">The sequence shown here is derived from an EMBL/GenBank/DDBJ whole genome shotgun (WGS) entry which is preliminary data.</text>
</comment>